<reference evidence="1" key="1">
    <citation type="journal article" date="2021" name="Nat. Commun.">
        <title>Genetic determinants of endophytism in the Arabidopsis root mycobiome.</title>
        <authorList>
            <person name="Mesny F."/>
            <person name="Miyauchi S."/>
            <person name="Thiergart T."/>
            <person name="Pickel B."/>
            <person name="Atanasova L."/>
            <person name="Karlsson M."/>
            <person name="Huettel B."/>
            <person name="Barry K.W."/>
            <person name="Haridas S."/>
            <person name="Chen C."/>
            <person name="Bauer D."/>
            <person name="Andreopoulos W."/>
            <person name="Pangilinan J."/>
            <person name="LaButti K."/>
            <person name="Riley R."/>
            <person name="Lipzen A."/>
            <person name="Clum A."/>
            <person name="Drula E."/>
            <person name="Henrissat B."/>
            <person name="Kohler A."/>
            <person name="Grigoriev I.V."/>
            <person name="Martin F.M."/>
            <person name="Hacquard S."/>
        </authorList>
    </citation>
    <scope>NUCLEOTIDE SEQUENCE</scope>
    <source>
        <strain evidence="1">MPI-SDFR-AT-0117</strain>
    </source>
</reference>
<protein>
    <recommendedName>
        <fullName evidence="3">BTB domain-containing protein</fullName>
    </recommendedName>
</protein>
<dbReference type="Proteomes" id="UP000770015">
    <property type="component" value="Unassembled WGS sequence"/>
</dbReference>
<evidence type="ECO:0000313" key="2">
    <source>
        <dbReference type="Proteomes" id="UP000770015"/>
    </source>
</evidence>
<accession>A0A9P9AAG4</accession>
<keyword evidence="2" id="KW-1185">Reference proteome</keyword>
<name>A0A9P9AAG4_9PEZI</name>
<evidence type="ECO:0000313" key="1">
    <source>
        <dbReference type="EMBL" id="KAH6682332.1"/>
    </source>
</evidence>
<evidence type="ECO:0008006" key="3">
    <source>
        <dbReference type="Google" id="ProtNLM"/>
    </source>
</evidence>
<comment type="caution">
    <text evidence="1">The sequence shown here is derived from an EMBL/GenBank/DDBJ whole genome shotgun (WGS) entry which is preliminary data.</text>
</comment>
<organism evidence="1 2">
    <name type="scientific">Plectosphaerella plurivora</name>
    <dbReference type="NCBI Taxonomy" id="936078"/>
    <lineage>
        <taxon>Eukaryota</taxon>
        <taxon>Fungi</taxon>
        <taxon>Dikarya</taxon>
        <taxon>Ascomycota</taxon>
        <taxon>Pezizomycotina</taxon>
        <taxon>Sordariomycetes</taxon>
        <taxon>Hypocreomycetidae</taxon>
        <taxon>Glomerellales</taxon>
        <taxon>Plectosphaerellaceae</taxon>
        <taxon>Plectosphaerella</taxon>
    </lineage>
</organism>
<dbReference type="EMBL" id="JAGSXJ010000018">
    <property type="protein sequence ID" value="KAH6682332.1"/>
    <property type="molecule type" value="Genomic_DNA"/>
</dbReference>
<gene>
    <name evidence="1" type="ORF">F5X68DRAFT_243010</name>
</gene>
<dbReference type="OrthoDB" id="10532131at2759"/>
<dbReference type="AlphaFoldDB" id="A0A9P9AAG4"/>
<sequence>MRNKTIIATPVADLIILIGETKRVRVLVNSTILRDASWELNELLGHVKYDAGSEGDDTNNLPTFRLRENNVAAATLVLRFLHPDYDKSDTYDCSVILDLTSLVDEYGLHPVMKARLENIIGIKSETSDDAEDLCYLLIAAYKIKATLKFQNISAKLIRFGPAASFYQEESKLQLKRAQIDAKLTERVLQVTQELKQCTCIVKPSCSGLILNRVMPCTDTKDGRTPQQRMDQLQLARDELGRLKEATSQEESSDTHRNALVRHAQQCLGHAIQDIRQLCHEGVPWESVCEWEDDSDAEYEEDVPFGSE</sequence>
<proteinExistence type="predicted"/>